<proteinExistence type="inferred from homology"/>
<dbReference type="InterPro" id="IPR011048">
    <property type="entry name" value="Haem_d1_sf"/>
</dbReference>
<dbReference type="EMBL" id="JAFBCV010000005">
    <property type="protein sequence ID" value="MBM7838675.1"/>
    <property type="molecule type" value="Genomic_DNA"/>
</dbReference>
<keyword evidence="3" id="KW-1185">Reference proteome</keyword>
<accession>A0ABS2ST32</accession>
<dbReference type="EC" id="3.1.1.31" evidence="2"/>
<sequence length="351" mass="38375">MTTYRGYIGTYTKGESKGVYSFTLDSNNYKVSDISPVAELKDPTYVAISDNDEMIYAVMKEDGAGGISAYHINKQTGELSFVNKAITADGGPCHVTINTDQTKALSANYHSGMITAFTLNSNGSIKEISSTAQHVGSGPNDERQEKAHAHFSGFTPEENYAVAVDLGTDEVILYTLEQGQLHSHYTYHAPPGSGPRHIAFHPHEPYAYIMTELSNQVIVCHYNADLGELRELQLISTLPEGFVEHSQGSAIHLSKDGKFVYAGNRGNDSIACFSVNEHSGELELLEIVSTEGSWPRDFQIDPSGSILLASNQESSTLTVFSRNKETGRLTLQEAHIDVPYPVCVTFLTEPI</sequence>
<evidence type="ECO:0000313" key="2">
    <source>
        <dbReference type="EMBL" id="MBM7838675.1"/>
    </source>
</evidence>
<dbReference type="Gene3D" id="2.130.10.10">
    <property type="entry name" value="YVTN repeat-like/Quinoprotein amine dehydrogenase"/>
    <property type="match status" value="1"/>
</dbReference>
<dbReference type="PANTHER" id="PTHR30344">
    <property type="entry name" value="6-PHOSPHOGLUCONOLACTONASE-RELATED"/>
    <property type="match status" value="1"/>
</dbReference>
<evidence type="ECO:0000256" key="1">
    <source>
        <dbReference type="ARBA" id="ARBA00005564"/>
    </source>
</evidence>
<dbReference type="RefSeq" id="WP_204465899.1">
    <property type="nucleotide sequence ID" value="NZ_JAFBCV010000005.1"/>
</dbReference>
<dbReference type="InterPro" id="IPR019405">
    <property type="entry name" value="Lactonase_7-beta_prop"/>
</dbReference>
<gene>
    <name evidence="2" type="ORF">JOC54_001934</name>
</gene>
<reference evidence="2" key="1">
    <citation type="submission" date="2021-01" db="EMBL/GenBank/DDBJ databases">
        <title>Genomic Encyclopedia of Type Strains, Phase IV (KMG-IV): sequencing the most valuable type-strain genomes for metagenomic binning, comparative biology and taxonomic classification.</title>
        <authorList>
            <person name="Goeker M."/>
        </authorList>
    </citation>
    <scope>NUCLEOTIDE SEQUENCE</scope>
    <source>
        <strain evidence="2">DSM 21943</strain>
    </source>
</reference>
<dbReference type="InterPro" id="IPR050282">
    <property type="entry name" value="Cycloisomerase_2"/>
</dbReference>
<dbReference type="Proteomes" id="UP001179280">
    <property type="component" value="Unassembled WGS sequence"/>
</dbReference>
<organism evidence="2 3">
    <name type="scientific">Shouchella xiaoxiensis</name>
    <dbReference type="NCBI Taxonomy" id="766895"/>
    <lineage>
        <taxon>Bacteria</taxon>
        <taxon>Bacillati</taxon>
        <taxon>Bacillota</taxon>
        <taxon>Bacilli</taxon>
        <taxon>Bacillales</taxon>
        <taxon>Bacillaceae</taxon>
        <taxon>Shouchella</taxon>
    </lineage>
</organism>
<dbReference type="GO" id="GO:0017057">
    <property type="term" value="F:6-phosphogluconolactonase activity"/>
    <property type="evidence" value="ECO:0007669"/>
    <property type="project" value="UniProtKB-EC"/>
</dbReference>
<dbReference type="Pfam" id="PF10282">
    <property type="entry name" value="Lactonase"/>
    <property type="match status" value="1"/>
</dbReference>
<dbReference type="InterPro" id="IPR015943">
    <property type="entry name" value="WD40/YVTN_repeat-like_dom_sf"/>
</dbReference>
<comment type="caution">
    <text evidence="2">The sequence shown here is derived from an EMBL/GenBank/DDBJ whole genome shotgun (WGS) entry which is preliminary data.</text>
</comment>
<protein>
    <submittedName>
        <fullName evidence="2">6-phosphogluconolactonase</fullName>
        <ecNumber evidence="2">3.1.1.31</ecNumber>
    </submittedName>
</protein>
<evidence type="ECO:0000313" key="3">
    <source>
        <dbReference type="Proteomes" id="UP001179280"/>
    </source>
</evidence>
<name>A0ABS2ST32_9BACI</name>
<dbReference type="PANTHER" id="PTHR30344:SF1">
    <property type="entry name" value="6-PHOSPHOGLUCONOLACTONASE"/>
    <property type="match status" value="1"/>
</dbReference>
<comment type="similarity">
    <text evidence="1">Belongs to the cycloisomerase 2 family.</text>
</comment>
<keyword evidence="2" id="KW-0378">Hydrolase</keyword>
<dbReference type="SUPFAM" id="SSF51004">
    <property type="entry name" value="C-terminal (heme d1) domain of cytochrome cd1-nitrite reductase"/>
    <property type="match status" value="1"/>
</dbReference>